<feature type="domain" description="Ubiquitin-like" evidence="10">
    <location>
        <begin position="1167"/>
        <end position="1229"/>
    </location>
</feature>
<organism evidence="12 13">
    <name type="scientific">Gnathostoma spinigerum</name>
    <dbReference type="NCBI Taxonomy" id="75299"/>
    <lineage>
        <taxon>Eukaryota</taxon>
        <taxon>Metazoa</taxon>
        <taxon>Ecdysozoa</taxon>
        <taxon>Nematoda</taxon>
        <taxon>Chromadorea</taxon>
        <taxon>Rhabditida</taxon>
        <taxon>Spirurina</taxon>
        <taxon>Gnathostomatomorpha</taxon>
        <taxon>Gnathostomatoidea</taxon>
        <taxon>Gnathostomatidae</taxon>
        <taxon>Gnathostoma</taxon>
    </lineage>
</organism>
<keyword evidence="13" id="KW-1185">Reference proteome</keyword>
<sequence>MTEQNILPFTVHFLRLMEKPSVLAIKRKRSDGRQYLDTRKQKELFEAVASVKGRITLQAAQNVFMLYRGTCSLHSVPNPKTKNCRDNPYCIHRLGGEKWDKLLQKIECDGRKSLALNNRRDLDKVPCGLVNLGNSCYVNSFLQIYFNDPVFRQCVYDWKPVVNYSKPAGAKLDIQELMLCLQRLFVTMQITPYEDTNAEKLVKILRLDDSQNDAMEFQILFFQILDKYLADREEWISTKSAIKARFEGKIEQIISCKCGKRSSTILPFNPLSLGIDKVKFLTKAIDNYFCAEELPEYKCDICGIAGETVKHLVIKEPPPVVILQVNRFTYDCNGRKKKVKSALQYPRVLDLKDVKYELCAVMVHEGPNADSGHYFDIIRHPGTKKWWNYNDEIVQLSPVPGVATEKIKVSKTTADMKGCYALVYRTESETVLENNVVIPEKLSQSIAMELEMNFDAQTAKAQRSNTDWKERVQNRQKVVLGLWQDLEVKKESGSDINFYNVVFLPTSLLKEIQSREMDAVSDRITSYAKKSDESAQGGVCSNCTNVCSTVPSQKEKEPFDDFKSISSHLFPLCEHGRISLHAVLDGSIKAVNRSAAVRLLKCYNINISSSMEENSEGSIFDLRSGRNIENQKDECKLGSKERKTQTKKWRSKFRKSKWIRLDICTACITTLKAEAEFVERLENAEKKARELLKERVSRFFHSENCFWVSTRHLMQYRKMVMLAREQRIKRPASFECLIFDSAMNSAGSELVLDCQPSTSFNAPEVKNTCGTPRTQKPKLEEISELSNCPSMMSVRKRSKSFSASGSPLKVRRFEVKDDTDIVRKTYSASGFENHDVMDETRKISTEGHKEHYSAKKETKGVLRDSSVNGCENEAIDNSTDGICEETSKSEEESYGSQCETPSSIKEYEEECCRSDDDQAVVFNQDLICKHGKFDYNAYTTKERKIVVEKEEWHSLVDGFFDLDQQVELTTDQLPCDVCEERHKMKSEDNEDRRKRAMRIRNELAELIRTLSKRKVNDSAEQGFSRVICRTFVRNMSTRSGSRRISFPELCQSCLLCDLHRLPCVELGPNSMAIPITSNEWNHITEVMRSENEAWIADEILLNATGEFEKFCEECFLQRKLEEENKRFIYERGAEIYVRLKGDENEEPSGADAERKIATSPLLRLPGHSTTRRAVAKSSMRFCMSSSDTIRDLKIKICEKIGQAPSDQLIYMGDRLLEDWQTLQEARVDPKELHITPLVLHVQQCPDFIDQPRQIERGFRDTALSC</sequence>
<keyword evidence="8" id="KW-0788">Thiol protease</keyword>
<dbReference type="EC" id="3.4.19.12" evidence="4"/>
<evidence type="ECO:0000259" key="11">
    <source>
        <dbReference type="PROSITE" id="PS50235"/>
    </source>
</evidence>
<dbReference type="PANTHER" id="PTHR24006">
    <property type="entry name" value="UBIQUITIN CARBOXYL-TERMINAL HYDROLASE"/>
    <property type="match status" value="1"/>
</dbReference>
<dbReference type="Gene3D" id="3.10.20.90">
    <property type="entry name" value="Phosphatidylinositol 3-kinase Catalytic Subunit, Chain A, domain 1"/>
    <property type="match status" value="1"/>
</dbReference>
<evidence type="ECO:0000259" key="10">
    <source>
        <dbReference type="PROSITE" id="PS50053"/>
    </source>
</evidence>
<dbReference type="AlphaFoldDB" id="A0ABD6E8Q8"/>
<dbReference type="InterPro" id="IPR001394">
    <property type="entry name" value="Peptidase_C19_UCH"/>
</dbReference>
<dbReference type="Proteomes" id="UP001608902">
    <property type="component" value="Unassembled WGS sequence"/>
</dbReference>
<name>A0ABD6E8Q8_9BILA</name>
<dbReference type="EMBL" id="JBGFUD010000123">
    <property type="protein sequence ID" value="MFH4973744.1"/>
    <property type="molecule type" value="Genomic_DNA"/>
</dbReference>
<dbReference type="PROSITE" id="PS50235">
    <property type="entry name" value="USP_3"/>
    <property type="match status" value="1"/>
</dbReference>
<dbReference type="InterPro" id="IPR050164">
    <property type="entry name" value="Peptidase_C19"/>
</dbReference>
<evidence type="ECO:0000256" key="9">
    <source>
        <dbReference type="ARBA" id="ARBA00023242"/>
    </source>
</evidence>
<keyword evidence="9" id="KW-0539">Nucleus</keyword>
<dbReference type="Gene3D" id="3.90.70.10">
    <property type="entry name" value="Cysteine proteinases"/>
    <property type="match status" value="1"/>
</dbReference>
<keyword evidence="7" id="KW-0378">Hydrolase</keyword>
<dbReference type="Pfam" id="PF00443">
    <property type="entry name" value="UCH"/>
    <property type="match status" value="1"/>
</dbReference>
<evidence type="ECO:0000313" key="12">
    <source>
        <dbReference type="EMBL" id="MFH4973744.1"/>
    </source>
</evidence>
<accession>A0ABD6E8Q8</accession>
<dbReference type="SUPFAM" id="SSF54236">
    <property type="entry name" value="Ubiquitin-like"/>
    <property type="match status" value="1"/>
</dbReference>
<evidence type="ECO:0000256" key="7">
    <source>
        <dbReference type="ARBA" id="ARBA00022801"/>
    </source>
</evidence>
<dbReference type="Pfam" id="PF00240">
    <property type="entry name" value="ubiquitin"/>
    <property type="match status" value="1"/>
</dbReference>
<comment type="caution">
    <text evidence="12">The sequence shown here is derived from an EMBL/GenBank/DDBJ whole genome shotgun (WGS) entry which is preliminary data.</text>
</comment>
<dbReference type="PROSITE" id="PS50053">
    <property type="entry name" value="UBIQUITIN_2"/>
    <property type="match status" value="1"/>
</dbReference>
<keyword evidence="5" id="KW-0645">Protease</keyword>
<dbReference type="PROSITE" id="PS00973">
    <property type="entry name" value="USP_2"/>
    <property type="match status" value="1"/>
</dbReference>
<evidence type="ECO:0000256" key="5">
    <source>
        <dbReference type="ARBA" id="ARBA00022670"/>
    </source>
</evidence>
<dbReference type="InterPro" id="IPR057775">
    <property type="entry name" value="USP48_dom"/>
</dbReference>
<dbReference type="Pfam" id="PF24543">
    <property type="entry name" value="Usp-48"/>
    <property type="match status" value="1"/>
</dbReference>
<comment type="similarity">
    <text evidence="3">Belongs to the peptidase C19 family.</text>
</comment>
<dbReference type="GO" id="GO:0006508">
    <property type="term" value="P:proteolysis"/>
    <property type="evidence" value="ECO:0007669"/>
    <property type="project" value="UniProtKB-KW"/>
</dbReference>
<dbReference type="SUPFAM" id="SSF54001">
    <property type="entry name" value="Cysteine proteinases"/>
    <property type="match status" value="1"/>
</dbReference>
<comment type="catalytic activity">
    <reaction evidence="1">
        <text>Thiol-dependent hydrolysis of ester, thioester, amide, peptide and isopeptide bonds formed by the C-terminal Gly of ubiquitin (a 76-residue protein attached to proteins as an intracellular targeting signal).</text>
        <dbReference type="EC" id="3.4.19.12"/>
    </reaction>
</comment>
<dbReference type="InterPro" id="IPR000626">
    <property type="entry name" value="Ubiquitin-like_dom"/>
</dbReference>
<dbReference type="InterPro" id="IPR028889">
    <property type="entry name" value="USP"/>
</dbReference>
<gene>
    <name evidence="12" type="ORF">AB6A40_000453</name>
</gene>
<dbReference type="PROSITE" id="PS00972">
    <property type="entry name" value="USP_1"/>
    <property type="match status" value="1"/>
</dbReference>
<evidence type="ECO:0000313" key="13">
    <source>
        <dbReference type="Proteomes" id="UP001608902"/>
    </source>
</evidence>
<evidence type="ECO:0000256" key="8">
    <source>
        <dbReference type="ARBA" id="ARBA00022807"/>
    </source>
</evidence>
<keyword evidence="6" id="KW-0833">Ubl conjugation pathway</keyword>
<dbReference type="PANTHER" id="PTHR24006:SF722">
    <property type="entry name" value="UBIQUITIN CARBOXYL-TERMINAL HYDROLASE 48"/>
    <property type="match status" value="1"/>
</dbReference>
<dbReference type="GO" id="GO:0004843">
    <property type="term" value="F:cysteine-type deubiquitinase activity"/>
    <property type="evidence" value="ECO:0007669"/>
    <property type="project" value="UniProtKB-EC"/>
</dbReference>
<reference evidence="12 13" key="1">
    <citation type="submission" date="2024-08" db="EMBL/GenBank/DDBJ databases">
        <title>Gnathostoma spinigerum genome.</title>
        <authorList>
            <person name="Gonzalez-Bertolin B."/>
            <person name="Monzon S."/>
            <person name="Zaballos A."/>
            <person name="Jimenez P."/>
            <person name="Dekumyoy P."/>
            <person name="Varona S."/>
            <person name="Cuesta I."/>
            <person name="Sumanam S."/>
            <person name="Adisakwattana P."/>
            <person name="Gasser R.B."/>
            <person name="Hernandez-Gonzalez A."/>
            <person name="Young N.D."/>
            <person name="Perteguer M.J."/>
        </authorList>
    </citation>
    <scope>NUCLEOTIDE SEQUENCE [LARGE SCALE GENOMIC DNA]</scope>
    <source>
        <strain evidence="12">AL3</strain>
        <tissue evidence="12">Liver</tissue>
    </source>
</reference>
<protein>
    <recommendedName>
        <fullName evidence="4">ubiquitinyl hydrolase 1</fullName>
        <ecNumber evidence="4">3.4.19.12</ecNumber>
    </recommendedName>
</protein>
<evidence type="ECO:0000256" key="1">
    <source>
        <dbReference type="ARBA" id="ARBA00000707"/>
    </source>
</evidence>
<evidence type="ECO:0000256" key="4">
    <source>
        <dbReference type="ARBA" id="ARBA00012759"/>
    </source>
</evidence>
<feature type="domain" description="USP" evidence="11">
    <location>
        <begin position="127"/>
        <end position="427"/>
    </location>
</feature>
<dbReference type="InterPro" id="IPR038765">
    <property type="entry name" value="Papain-like_cys_pep_sf"/>
</dbReference>
<dbReference type="InterPro" id="IPR018200">
    <property type="entry name" value="USP_CS"/>
</dbReference>
<dbReference type="GO" id="GO:0005634">
    <property type="term" value="C:nucleus"/>
    <property type="evidence" value="ECO:0007669"/>
    <property type="project" value="UniProtKB-SubCell"/>
</dbReference>
<evidence type="ECO:0000256" key="3">
    <source>
        <dbReference type="ARBA" id="ARBA00009085"/>
    </source>
</evidence>
<comment type="subcellular location">
    <subcellularLocation>
        <location evidence="2">Nucleus</location>
    </subcellularLocation>
</comment>
<dbReference type="InterPro" id="IPR029071">
    <property type="entry name" value="Ubiquitin-like_domsf"/>
</dbReference>
<proteinExistence type="inferred from homology"/>
<evidence type="ECO:0000256" key="2">
    <source>
        <dbReference type="ARBA" id="ARBA00004123"/>
    </source>
</evidence>
<evidence type="ECO:0000256" key="6">
    <source>
        <dbReference type="ARBA" id="ARBA00022786"/>
    </source>
</evidence>